<gene>
    <name evidence="2" type="ORF">Metlim_2386</name>
</gene>
<reference evidence="2 3" key="1">
    <citation type="submission" date="2011-10" db="EMBL/GenBank/DDBJ databases">
        <title>The Improved High-Quality Draft genome of Methanoplanus limicola DSM 2279.</title>
        <authorList>
            <consortium name="US DOE Joint Genome Institute (JGI-PGF)"/>
            <person name="Lucas S."/>
            <person name="Copeland A."/>
            <person name="Lapidus A."/>
            <person name="Glavina del Rio T."/>
            <person name="Dalin E."/>
            <person name="Tice H."/>
            <person name="Bruce D."/>
            <person name="Goodwin L."/>
            <person name="Pitluck S."/>
            <person name="Peters L."/>
            <person name="Mikhailova N."/>
            <person name="Lu M."/>
            <person name="Kyrpides N."/>
            <person name="Mavromatis K."/>
            <person name="Ivanova N."/>
            <person name="Markowitz V."/>
            <person name="Cheng J.-F."/>
            <person name="Hugenholtz P."/>
            <person name="Woyke T."/>
            <person name="Wu D."/>
            <person name="Wirth R."/>
            <person name="Brambilla E.-M."/>
            <person name="Klenk H.-P."/>
            <person name="Eisen J.A."/>
        </authorList>
    </citation>
    <scope>NUCLEOTIDE SEQUENCE [LARGE SCALE GENOMIC DNA]</scope>
    <source>
        <strain evidence="2 3">DSM 2279</strain>
    </source>
</reference>
<organism evidence="2 3">
    <name type="scientific">Methanoplanus limicola DSM 2279</name>
    <dbReference type="NCBI Taxonomy" id="937775"/>
    <lineage>
        <taxon>Archaea</taxon>
        <taxon>Methanobacteriati</taxon>
        <taxon>Methanobacteriota</taxon>
        <taxon>Stenosarchaea group</taxon>
        <taxon>Methanomicrobia</taxon>
        <taxon>Methanomicrobiales</taxon>
        <taxon>Methanomicrobiaceae</taxon>
        <taxon>Methanoplanus</taxon>
    </lineage>
</organism>
<accession>H1Z2N4</accession>
<evidence type="ECO:0000256" key="1">
    <source>
        <dbReference type="SAM" id="Phobius"/>
    </source>
</evidence>
<feature type="transmembrane region" description="Helical" evidence="1">
    <location>
        <begin position="6"/>
        <end position="24"/>
    </location>
</feature>
<dbReference type="EMBL" id="CM001436">
    <property type="protein sequence ID" value="EHQ36437.1"/>
    <property type="molecule type" value="Genomic_DNA"/>
</dbReference>
<keyword evidence="1" id="KW-1133">Transmembrane helix</keyword>
<protein>
    <submittedName>
        <fullName evidence="2">Uncharacterized protein</fullName>
    </submittedName>
</protein>
<evidence type="ECO:0000313" key="2">
    <source>
        <dbReference type="EMBL" id="EHQ36437.1"/>
    </source>
</evidence>
<keyword evidence="3" id="KW-1185">Reference proteome</keyword>
<dbReference type="HOGENOM" id="CLU_3113075_0_0_2"/>
<keyword evidence="1" id="KW-0472">Membrane</keyword>
<dbReference type="AlphaFoldDB" id="H1Z2N4"/>
<proteinExistence type="predicted"/>
<dbReference type="Proteomes" id="UP000005741">
    <property type="component" value="Chromosome"/>
</dbReference>
<sequence length="50" mass="5749">MIIYSILTIVFLAILSLSLYLWGYNEGKAKGLQEGRKDLADYVLREKVRS</sequence>
<keyword evidence="1" id="KW-0812">Transmembrane</keyword>
<dbReference type="STRING" id="937775.Metlim_2386"/>
<evidence type="ECO:0000313" key="3">
    <source>
        <dbReference type="Proteomes" id="UP000005741"/>
    </source>
</evidence>
<name>H1Z2N4_9EURY</name>
<dbReference type="InParanoid" id="H1Z2N4"/>